<evidence type="ECO:0000256" key="1">
    <source>
        <dbReference type="ARBA" id="ARBA00001966"/>
    </source>
</evidence>
<accession>A0A0L6U6F7</accession>
<feature type="domain" description="ATPase BadF/BadG/BcrA/BcrD type" evidence="5">
    <location>
        <begin position="4"/>
        <end position="245"/>
    </location>
</feature>
<dbReference type="EMBL" id="LGYO01000004">
    <property type="protein sequence ID" value="KNZ43355.1"/>
    <property type="molecule type" value="Genomic_DNA"/>
</dbReference>
<dbReference type="Proteomes" id="UP000036873">
    <property type="component" value="Unassembled WGS sequence"/>
</dbReference>
<dbReference type="CDD" id="cd24036">
    <property type="entry name" value="ASKHA_NBD_BcrAD_BadFG_HgdC_HadI"/>
    <property type="match status" value="1"/>
</dbReference>
<dbReference type="Gene3D" id="3.30.420.40">
    <property type="match status" value="2"/>
</dbReference>
<dbReference type="InterPro" id="IPR002731">
    <property type="entry name" value="ATPase_BadF"/>
</dbReference>
<reference evidence="7" key="1">
    <citation type="submission" date="2015-07" db="EMBL/GenBank/DDBJ databases">
        <title>Draft genome sequence of Acetobacterium bakii DSM 8293, a potential psychrophilic chemical producer through syngas fermentation.</title>
        <authorList>
            <person name="Song Y."/>
            <person name="Hwang S."/>
            <person name="Cho B.-K."/>
        </authorList>
    </citation>
    <scope>NUCLEOTIDE SEQUENCE [LARGE SCALE GENOMIC DNA]</scope>
    <source>
        <strain evidence="7">DSM 8239</strain>
    </source>
</reference>
<dbReference type="NCBIfam" id="TIGR00241">
    <property type="entry name" value="CoA_E_activ"/>
    <property type="match status" value="1"/>
</dbReference>
<keyword evidence="7" id="KW-1185">Reference proteome</keyword>
<keyword evidence="2" id="KW-0479">Metal-binding</keyword>
<dbReference type="InterPro" id="IPR008275">
    <property type="entry name" value="CoA_E_activase_dom"/>
</dbReference>
<dbReference type="InterPro" id="IPR043129">
    <property type="entry name" value="ATPase_NBD"/>
</dbReference>
<gene>
    <name evidence="6" type="ORF">AKG39_01235</name>
</gene>
<protein>
    <recommendedName>
        <fullName evidence="5">ATPase BadF/BadG/BcrA/BcrD type domain-containing protein</fullName>
    </recommendedName>
</protein>
<evidence type="ECO:0000256" key="4">
    <source>
        <dbReference type="ARBA" id="ARBA00023014"/>
    </source>
</evidence>
<evidence type="ECO:0000259" key="5">
    <source>
        <dbReference type="Pfam" id="PF01869"/>
    </source>
</evidence>
<dbReference type="RefSeq" id="WP_050738542.1">
    <property type="nucleotide sequence ID" value="NZ_LGYO01000004.1"/>
</dbReference>
<name>A0A0L6U6F7_9FIRM</name>
<dbReference type="OrthoDB" id="9778513at2"/>
<dbReference type="InterPro" id="IPR051805">
    <property type="entry name" value="Dehydratase_Activator_Redct"/>
</dbReference>
<evidence type="ECO:0000256" key="2">
    <source>
        <dbReference type="ARBA" id="ARBA00022723"/>
    </source>
</evidence>
<dbReference type="STRING" id="52689.AKG39_01235"/>
<dbReference type="GO" id="GO:0051536">
    <property type="term" value="F:iron-sulfur cluster binding"/>
    <property type="evidence" value="ECO:0007669"/>
    <property type="project" value="UniProtKB-KW"/>
</dbReference>
<dbReference type="AlphaFoldDB" id="A0A0L6U6F7"/>
<comment type="caution">
    <text evidence="6">The sequence shown here is derived from an EMBL/GenBank/DDBJ whole genome shotgun (WGS) entry which is preliminary data.</text>
</comment>
<dbReference type="SUPFAM" id="SSF53067">
    <property type="entry name" value="Actin-like ATPase domain"/>
    <property type="match status" value="1"/>
</dbReference>
<keyword evidence="3" id="KW-0408">Iron</keyword>
<keyword evidence="4" id="KW-0411">Iron-sulfur</keyword>
<dbReference type="PANTHER" id="PTHR32329">
    <property type="entry name" value="BIFUNCTIONAL PROTEIN [INCLUDES 2-HYDROXYACYL-COA DEHYDRATASE (N-TER) AND ITS ACTIVATOR DOMAIN (C_TERM)-RELATED"/>
    <property type="match status" value="1"/>
</dbReference>
<dbReference type="Pfam" id="PF01869">
    <property type="entry name" value="BcrAD_BadFG"/>
    <property type="match status" value="1"/>
</dbReference>
<evidence type="ECO:0000313" key="7">
    <source>
        <dbReference type="Proteomes" id="UP000036873"/>
    </source>
</evidence>
<sequence length="253" mass="27572">MITLGIDSGSKTTKAVLYSGKNILKTMIVPTSANPKKSLYEVYNKLYSQEVNYTVVTGYGRELLKEADKQVTEITCHARGSIFLNQDIQGVIDIGGQDSKVILLNKEGRVIDFLMNDKCAAGTGRFIENIMRILEIKIDMLDDFVKSHTPVKISSMCTVFAESEVISLLAKDVPPGDIALGVVHSIAQRTAHFAQRLPLGEKLFFSGGLANSKAIGNILESYLGKSIITDPLGQYAGAIGASIIGWEKQREKS</sequence>
<organism evidence="6 7">
    <name type="scientific">Acetobacterium bakii</name>
    <dbReference type="NCBI Taxonomy" id="52689"/>
    <lineage>
        <taxon>Bacteria</taxon>
        <taxon>Bacillati</taxon>
        <taxon>Bacillota</taxon>
        <taxon>Clostridia</taxon>
        <taxon>Eubacteriales</taxon>
        <taxon>Eubacteriaceae</taxon>
        <taxon>Acetobacterium</taxon>
    </lineage>
</organism>
<evidence type="ECO:0000256" key="3">
    <source>
        <dbReference type="ARBA" id="ARBA00023004"/>
    </source>
</evidence>
<evidence type="ECO:0000313" key="6">
    <source>
        <dbReference type="EMBL" id="KNZ43355.1"/>
    </source>
</evidence>
<dbReference type="PANTHER" id="PTHR32329:SF2">
    <property type="entry name" value="BIFUNCTIONAL PROTEIN [INCLUDES 2-HYDROXYACYL-COA DEHYDRATASE (N-TER) AND ITS ACTIVATOR DOMAIN (C_TERM)"/>
    <property type="match status" value="1"/>
</dbReference>
<proteinExistence type="predicted"/>
<dbReference type="GO" id="GO:0046872">
    <property type="term" value="F:metal ion binding"/>
    <property type="evidence" value="ECO:0007669"/>
    <property type="project" value="UniProtKB-KW"/>
</dbReference>
<comment type="cofactor">
    <cofactor evidence="1">
        <name>[4Fe-4S] cluster</name>
        <dbReference type="ChEBI" id="CHEBI:49883"/>
    </cofactor>
</comment>